<protein>
    <submittedName>
        <fullName evidence="2">Methylmalonyl Co-A mutase-associated GTPase MeaB</fullName>
        <ecNumber evidence="2">3.6.5.-</ecNumber>
    </submittedName>
</protein>
<dbReference type="PANTHER" id="PTHR23408:SF3">
    <property type="entry name" value="METHYLMALONIC ACIDURIA TYPE A PROTEIN, MITOCHONDRIAL"/>
    <property type="match status" value="1"/>
</dbReference>
<comment type="caution">
    <text evidence="2">The sequence shown here is derived from an EMBL/GenBank/DDBJ whole genome shotgun (WGS) entry which is preliminary data.</text>
</comment>
<accession>A0A5M6IJ21</accession>
<sequence length="335" mass="35497">MTEPAPRRGPGVDEYAAGLLARNRGMLARAITLVESRRPEHQAMAAELINRLLPHTGRAIRVGLTGVPGAGKSALIEALGSWLTARGHRVAVLSIDPSSTRSGGSLLGDKTRMTRLSADPNAFIRPSPSGLVLGGIARTTRETMLLCEAAGYDVVLIETVGVGQSEVSVADMTDFLLVLMLAGAGDELQGIKRGLLELADMIAITKADGSNVTAARRAATQYSFAMHLLCEPGEPEPVVTTCSALEGTGLAEIWQAISDRQAERERSGSLAARRARQNTVWMWSLVDQHIRTMLRAGDMIGRTAAEVEIEVRAGTLSPMSGADMILGALGLPSLK</sequence>
<dbReference type="CDD" id="cd03114">
    <property type="entry name" value="MMAA-like"/>
    <property type="match status" value="1"/>
</dbReference>
<dbReference type="SUPFAM" id="SSF52540">
    <property type="entry name" value="P-loop containing nucleoside triphosphate hydrolases"/>
    <property type="match status" value="1"/>
</dbReference>
<comment type="similarity">
    <text evidence="1">Belongs to the SIMIBI class G3E GTPase family. ArgK/MeaB subfamily.</text>
</comment>
<dbReference type="GO" id="GO:0003924">
    <property type="term" value="F:GTPase activity"/>
    <property type="evidence" value="ECO:0007669"/>
    <property type="project" value="InterPro"/>
</dbReference>
<dbReference type="Gene3D" id="1.10.287.130">
    <property type="match status" value="1"/>
</dbReference>
<dbReference type="OrthoDB" id="9778292at2"/>
<dbReference type="InterPro" id="IPR005129">
    <property type="entry name" value="GTPase_ArgK"/>
</dbReference>
<proteinExistence type="inferred from homology"/>
<dbReference type="Gene3D" id="1.20.5.170">
    <property type="match status" value="1"/>
</dbReference>
<dbReference type="EC" id="3.6.5.-" evidence="2"/>
<dbReference type="PANTHER" id="PTHR23408">
    <property type="entry name" value="METHYLMALONYL-COA MUTASE"/>
    <property type="match status" value="1"/>
</dbReference>
<gene>
    <name evidence="2" type="primary">meaB</name>
    <name evidence="2" type="ORF">F1189_30560</name>
</gene>
<name>A0A5M6IJ21_9PROT</name>
<dbReference type="Gene3D" id="3.40.50.300">
    <property type="entry name" value="P-loop containing nucleotide triphosphate hydrolases"/>
    <property type="match status" value="1"/>
</dbReference>
<evidence type="ECO:0000313" key="3">
    <source>
        <dbReference type="Proteomes" id="UP000325255"/>
    </source>
</evidence>
<dbReference type="AlphaFoldDB" id="A0A5M6IJ21"/>
<dbReference type="NCBIfam" id="NF006958">
    <property type="entry name" value="PRK09435.1"/>
    <property type="match status" value="1"/>
</dbReference>
<dbReference type="GO" id="GO:0005525">
    <property type="term" value="F:GTP binding"/>
    <property type="evidence" value="ECO:0007669"/>
    <property type="project" value="InterPro"/>
</dbReference>
<evidence type="ECO:0000313" key="2">
    <source>
        <dbReference type="EMBL" id="KAA5608122.1"/>
    </source>
</evidence>
<dbReference type="Pfam" id="PF03308">
    <property type="entry name" value="MeaB"/>
    <property type="match status" value="1"/>
</dbReference>
<dbReference type="GO" id="GO:0005737">
    <property type="term" value="C:cytoplasm"/>
    <property type="evidence" value="ECO:0007669"/>
    <property type="project" value="TreeGrafter"/>
</dbReference>
<keyword evidence="2" id="KW-0378">Hydrolase</keyword>
<reference evidence="2 3" key="1">
    <citation type="submission" date="2019-09" db="EMBL/GenBank/DDBJ databases">
        <title>Genome sequence of Rhodovastum atsumiense, a diverse member of the Acetobacteraceae family of non-sulfur purple photosynthetic bacteria.</title>
        <authorList>
            <person name="Meyer T."/>
            <person name="Kyndt J."/>
        </authorList>
    </citation>
    <scope>NUCLEOTIDE SEQUENCE [LARGE SCALE GENOMIC DNA]</scope>
    <source>
        <strain evidence="2 3">DSM 21279</strain>
    </source>
</reference>
<keyword evidence="3" id="KW-1185">Reference proteome</keyword>
<organism evidence="2 3">
    <name type="scientific">Rhodovastum atsumiense</name>
    <dbReference type="NCBI Taxonomy" id="504468"/>
    <lineage>
        <taxon>Bacteria</taxon>
        <taxon>Pseudomonadati</taxon>
        <taxon>Pseudomonadota</taxon>
        <taxon>Alphaproteobacteria</taxon>
        <taxon>Acetobacterales</taxon>
        <taxon>Acetobacteraceae</taxon>
        <taxon>Rhodovastum</taxon>
    </lineage>
</organism>
<dbReference type="InterPro" id="IPR027417">
    <property type="entry name" value="P-loop_NTPase"/>
</dbReference>
<dbReference type="NCBIfam" id="TIGR00750">
    <property type="entry name" value="lao"/>
    <property type="match status" value="1"/>
</dbReference>
<dbReference type="Proteomes" id="UP000325255">
    <property type="component" value="Unassembled WGS sequence"/>
</dbReference>
<evidence type="ECO:0000256" key="1">
    <source>
        <dbReference type="ARBA" id="ARBA00009625"/>
    </source>
</evidence>
<dbReference type="EMBL" id="VWPK01000105">
    <property type="protein sequence ID" value="KAA5608122.1"/>
    <property type="molecule type" value="Genomic_DNA"/>
</dbReference>